<feature type="compositionally biased region" description="Basic and acidic residues" evidence="1">
    <location>
        <begin position="86"/>
        <end position="98"/>
    </location>
</feature>
<organism evidence="2 3">
    <name type="scientific">Chiloscyllium punctatum</name>
    <name type="common">Brownbanded bambooshark</name>
    <name type="synonym">Hemiscyllium punctatum</name>
    <dbReference type="NCBI Taxonomy" id="137246"/>
    <lineage>
        <taxon>Eukaryota</taxon>
        <taxon>Metazoa</taxon>
        <taxon>Chordata</taxon>
        <taxon>Craniata</taxon>
        <taxon>Vertebrata</taxon>
        <taxon>Chondrichthyes</taxon>
        <taxon>Elasmobranchii</taxon>
        <taxon>Galeomorphii</taxon>
        <taxon>Galeoidea</taxon>
        <taxon>Orectolobiformes</taxon>
        <taxon>Hemiscylliidae</taxon>
        <taxon>Chiloscyllium</taxon>
    </lineage>
</organism>
<proteinExistence type="predicted"/>
<keyword evidence="3" id="KW-1185">Reference proteome</keyword>
<dbReference type="Proteomes" id="UP000287033">
    <property type="component" value="Unassembled WGS sequence"/>
</dbReference>
<comment type="caution">
    <text evidence="2">The sequence shown here is derived from an EMBL/GenBank/DDBJ whole genome shotgun (WGS) entry which is preliminary data.</text>
</comment>
<protein>
    <submittedName>
        <fullName evidence="2">Uncharacterized protein</fullName>
    </submittedName>
</protein>
<evidence type="ECO:0000313" key="3">
    <source>
        <dbReference type="Proteomes" id="UP000287033"/>
    </source>
</evidence>
<gene>
    <name evidence="2" type="ORF">chiPu_0002171</name>
</gene>
<dbReference type="AlphaFoldDB" id="A0A401S048"/>
<feature type="region of interest" description="Disordered" evidence="1">
    <location>
        <begin position="1"/>
        <end position="39"/>
    </location>
</feature>
<evidence type="ECO:0000313" key="2">
    <source>
        <dbReference type="EMBL" id="GCC23773.1"/>
    </source>
</evidence>
<accession>A0A401S048</accession>
<name>A0A401S048_CHIPU</name>
<sequence length="114" mass="12115">MPKGKGAIKQQQGGHSLAAPSTPETAAASPESPGDLTDSQELATMMERLILKDGAAIEEIREEICAQVKPIASMLKKHEQEIQGVGEKLKEVEGRTEASEAEMGSSSSQIQVLE</sequence>
<feature type="compositionally biased region" description="Low complexity" evidence="1">
    <location>
        <begin position="1"/>
        <end position="33"/>
    </location>
</feature>
<dbReference type="EMBL" id="BEZZ01000038">
    <property type="protein sequence ID" value="GCC23773.1"/>
    <property type="molecule type" value="Genomic_DNA"/>
</dbReference>
<evidence type="ECO:0000256" key="1">
    <source>
        <dbReference type="SAM" id="MobiDB-lite"/>
    </source>
</evidence>
<reference evidence="2 3" key="1">
    <citation type="journal article" date="2018" name="Nat. Ecol. Evol.">
        <title>Shark genomes provide insights into elasmobranch evolution and the origin of vertebrates.</title>
        <authorList>
            <person name="Hara Y"/>
            <person name="Yamaguchi K"/>
            <person name="Onimaru K"/>
            <person name="Kadota M"/>
            <person name="Koyanagi M"/>
            <person name="Keeley SD"/>
            <person name="Tatsumi K"/>
            <person name="Tanaka K"/>
            <person name="Motone F"/>
            <person name="Kageyama Y"/>
            <person name="Nozu R"/>
            <person name="Adachi N"/>
            <person name="Nishimura O"/>
            <person name="Nakagawa R"/>
            <person name="Tanegashima C"/>
            <person name="Kiyatake I"/>
            <person name="Matsumoto R"/>
            <person name="Murakumo K"/>
            <person name="Nishida K"/>
            <person name="Terakita A"/>
            <person name="Kuratani S"/>
            <person name="Sato K"/>
            <person name="Hyodo S Kuraku.S."/>
        </authorList>
    </citation>
    <scope>NUCLEOTIDE SEQUENCE [LARGE SCALE GENOMIC DNA]</scope>
</reference>
<feature type="region of interest" description="Disordered" evidence="1">
    <location>
        <begin position="86"/>
        <end position="114"/>
    </location>
</feature>